<evidence type="ECO:0000256" key="2">
    <source>
        <dbReference type="ARBA" id="ARBA00022803"/>
    </source>
</evidence>
<accession>A0A835T9U6</accession>
<dbReference type="Pfam" id="PF13181">
    <property type="entry name" value="TPR_8"/>
    <property type="match status" value="1"/>
</dbReference>
<feature type="region of interest" description="Disordered" evidence="4">
    <location>
        <begin position="238"/>
        <end position="286"/>
    </location>
</feature>
<dbReference type="Gene3D" id="1.25.40.10">
    <property type="entry name" value="Tetratricopeptide repeat domain"/>
    <property type="match status" value="2"/>
</dbReference>
<dbReference type="SUPFAM" id="SSF48452">
    <property type="entry name" value="TPR-like"/>
    <property type="match status" value="1"/>
</dbReference>
<protein>
    <recommendedName>
        <fullName evidence="7">Assembly chaperone of rpl4</fullName>
    </recommendedName>
</protein>
<dbReference type="InterPro" id="IPR011990">
    <property type="entry name" value="TPR-like_helical_dom_sf"/>
</dbReference>
<evidence type="ECO:0000256" key="3">
    <source>
        <dbReference type="PROSITE-ProRule" id="PRU00339"/>
    </source>
</evidence>
<evidence type="ECO:0000256" key="1">
    <source>
        <dbReference type="ARBA" id="ARBA00022737"/>
    </source>
</evidence>
<feature type="compositionally biased region" description="Basic residues" evidence="4">
    <location>
        <begin position="1"/>
        <end position="12"/>
    </location>
</feature>
<dbReference type="PROSITE" id="PS50005">
    <property type="entry name" value="TPR"/>
    <property type="match status" value="2"/>
</dbReference>
<dbReference type="Proteomes" id="UP000650467">
    <property type="component" value="Unassembled WGS sequence"/>
</dbReference>
<evidence type="ECO:0000313" key="5">
    <source>
        <dbReference type="EMBL" id="KAG2436429.1"/>
    </source>
</evidence>
<feature type="repeat" description="TPR" evidence="3">
    <location>
        <begin position="60"/>
        <end position="93"/>
    </location>
</feature>
<keyword evidence="2 3" id="KW-0802">TPR repeat</keyword>
<name>A0A835T9U6_CHLIN</name>
<dbReference type="InterPro" id="IPR019734">
    <property type="entry name" value="TPR_rpt"/>
</dbReference>
<feature type="repeat" description="TPR" evidence="3">
    <location>
        <begin position="26"/>
        <end position="59"/>
    </location>
</feature>
<evidence type="ECO:0000313" key="6">
    <source>
        <dbReference type="Proteomes" id="UP000650467"/>
    </source>
</evidence>
<feature type="region of interest" description="Disordered" evidence="4">
    <location>
        <begin position="1"/>
        <end position="25"/>
    </location>
</feature>
<dbReference type="PANTHER" id="PTHR45586:SF1">
    <property type="entry name" value="LIPOPOLYSACCHARIDE ASSEMBLY PROTEIN B"/>
    <property type="match status" value="1"/>
</dbReference>
<dbReference type="PANTHER" id="PTHR45586">
    <property type="entry name" value="TPR REPEAT-CONTAINING PROTEIN PA4667"/>
    <property type="match status" value="1"/>
</dbReference>
<keyword evidence="6" id="KW-1185">Reference proteome</keyword>
<dbReference type="InterPro" id="IPR051012">
    <property type="entry name" value="CellSynth/LPSAsmb/PSIAsmb"/>
</dbReference>
<dbReference type="CDD" id="cd24142">
    <property type="entry name" value="ACL4-like"/>
    <property type="match status" value="1"/>
</dbReference>
<reference evidence="5" key="1">
    <citation type="journal article" date="2020" name="bioRxiv">
        <title>Comparative genomics of Chlamydomonas.</title>
        <authorList>
            <person name="Craig R.J."/>
            <person name="Hasan A.R."/>
            <person name="Ness R.W."/>
            <person name="Keightley P.D."/>
        </authorList>
    </citation>
    <scope>NUCLEOTIDE SEQUENCE</scope>
    <source>
        <strain evidence="5">SAG 7.73</strain>
    </source>
</reference>
<comment type="caution">
    <text evidence="5">The sequence shown here is derived from an EMBL/GenBank/DDBJ whole genome shotgun (WGS) entry which is preliminary data.</text>
</comment>
<proteinExistence type="predicted"/>
<sequence length="386" mass="40711">MGKTKGKGHPKAKGGGPRAPAARITPQQLYEQAQLALQYDDFDSARTALRKAVKLDPKNIECVDALGALLAEVGPEEEAVEVLKQAVSLNPDVGYEKYLYLGQLLEVPEDALAATRKGVQVLQAQHAAAQATSSDEAPVLSRALSGALCSLSEMLIAGAQERAVSAAAERGCDTAAIEAASKEAVASVAAEAEHLLSLASTADPDSPEPGQALAALRYQQGRATDALEALRRSMSLWYTPTNKDEDGEEGEGGMAAAKGGEDEAMEDAEEDSEDDSEEEEEDGPSYEFRIESAKLLLELEDTTATAIDVLEGLIEEDDRVPDAWHLLALAYYSGHQYAEAAEVLAKGQALLAKLGAGPEDEITQEFADLESAIKEAITVTGASAAQ</sequence>
<organism evidence="5 6">
    <name type="scientific">Chlamydomonas incerta</name>
    <dbReference type="NCBI Taxonomy" id="51695"/>
    <lineage>
        <taxon>Eukaryota</taxon>
        <taxon>Viridiplantae</taxon>
        <taxon>Chlorophyta</taxon>
        <taxon>core chlorophytes</taxon>
        <taxon>Chlorophyceae</taxon>
        <taxon>CS clade</taxon>
        <taxon>Chlamydomonadales</taxon>
        <taxon>Chlamydomonadaceae</taxon>
        <taxon>Chlamydomonas</taxon>
    </lineage>
</organism>
<feature type="compositionally biased region" description="Acidic residues" evidence="4">
    <location>
        <begin position="262"/>
        <end position="284"/>
    </location>
</feature>
<dbReference type="SMART" id="SM00028">
    <property type="entry name" value="TPR"/>
    <property type="match status" value="3"/>
</dbReference>
<evidence type="ECO:0000256" key="4">
    <source>
        <dbReference type="SAM" id="MobiDB-lite"/>
    </source>
</evidence>
<dbReference type="EMBL" id="JAEHOC010000013">
    <property type="protein sequence ID" value="KAG2436429.1"/>
    <property type="molecule type" value="Genomic_DNA"/>
</dbReference>
<keyword evidence="1" id="KW-0677">Repeat</keyword>
<gene>
    <name evidence="5" type="ORF">HXX76_006732</name>
</gene>
<dbReference type="OrthoDB" id="1914839at2759"/>
<dbReference type="AlphaFoldDB" id="A0A835T9U6"/>
<evidence type="ECO:0008006" key="7">
    <source>
        <dbReference type="Google" id="ProtNLM"/>
    </source>
</evidence>